<organism evidence="8 9">
    <name type="scientific">Paracidovorax avenae (strain ATCC 19860 / DSM 7227 / CCUG 15838 / JCM 20985 / LMG 2117 / NCPPB 1011)</name>
    <name type="common">Acidovorax avenae</name>
    <dbReference type="NCBI Taxonomy" id="643561"/>
    <lineage>
        <taxon>Bacteria</taxon>
        <taxon>Pseudomonadati</taxon>
        <taxon>Pseudomonadota</taxon>
        <taxon>Betaproteobacteria</taxon>
        <taxon>Burkholderiales</taxon>
        <taxon>Comamonadaceae</taxon>
        <taxon>Paracidovorax</taxon>
    </lineage>
</organism>
<dbReference type="Gene3D" id="1.10.287.950">
    <property type="entry name" value="Methyl-accepting chemotaxis protein"/>
    <property type="match status" value="1"/>
</dbReference>
<accession>F0Q5B4</accession>
<dbReference type="EMBL" id="CP002521">
    <property type="protein sequence ID" value="ADX44413.1"/>
    <property type="molecule type" value="Genomic_DNA"/>
</dbReference>
<dbReference type="Proteomes" id="UP000002482">
    <property type="component" value="Chromosome"/>
</dbReference>
<evidence type="ECO:0000313" key="8">
    <source>
        <dbReference type="EMBL" id="ADX44413.1"/>
    </source>
</evidence>
<dbReference type="GeneID" id="34236796"/>
<evidence type="ECO:0000256" key="2">
    <source>
        <dbReference type="ARBA" id="ARBA00022481"/>
    </source>
</evidence>
<evidence type="ECO:0000256" key="1">
    <source>
        <dbReference type="ARBA" id="ARBA00004370"/>
    </source>
</evidence>
<dbReference type="KEGG" id="aaa:Acav_0490"/>
<comment type="subcellular location">
    <subcellularLocation>
        <location evidence="1">Membrane</location>
    </subcellularLocation>
</comment>
<keyword evidence="2" id="KW-0488">Methylation</keyword>
<dbReference type="InterPro" id="IPR007891">
    <property type="entry name" value="CHASE3"/>
</dbReference>
<dbReference type="Pfam" id="PF05227">
    <property type="entry name" value="CHASE3"/>
    <property type="match status" value="1"/>
</dbReference>
<dbReference type="Pfam" id="PF00015">
    <property type="entry name" value="MCPsignal"/>
    <property type="match status" value="1"/>
</dbReference>
<feature type="transmembrane region" description="Helical" evidence="6">
    <location>
        <begin position="14"/>
        <end position="34"/>
    </location>
</feature>
<dbReference type="OrthoDB" id="8791258at2"/>
<dbReference type="RefSeq" id="WP_013592983.1">
    <property type="nucleotide sequence ID" value="NC_015138.1"/>
</dbReference>
<dbReference type="GO" id="GO:0007165">
    <property type="term" value="P:signal transduction"/>
    <property type="evidence" value="ECO:0007669"/>
    <property type="project" value="UniProtKB-KW"/>
</dbReference>
<dbReference type="InterPro" id="IPR004089">
    <property type="entry name" value="MCPsignal_dom"/>
</dbReference>
<feature type="compositionally biased region" description="Low complexity" evidence="5">
    <location>
        <begin position="535"/>
        <end position="576"/>
    </location>
</feature>
<feature type="transmembrane region" description="Helical" evidence="6">
    <location>
        <begin position="191"/>
        <end position="214"/>
    </location>
</feature>
<dbReference type="CDD" id="cd19410">
    <property type="entry name" value="HK9-like_sensor"/>
    <property type="match status" value="1"/>
</dbReference>
<dbReference type="PANTHER" id="PTHR43531">
    <property type="entry name" value="PROTEIN ICFG"/>
    <property type="match status" value="1"/>
</dbReference>
<dbReference type="PANTHER" id="PTHR43531:SF14">
    <property type="entry name" value="METHYL-ACCEPTING CHEMOTAXIS PROTEIN I-RELATED"/>
    <property type="match status" value="1"/>
</dbReference>
<evidence type="ECO:0000256" key="3">
    <source>
        <dbReference type="ARBA" id="ARBA00029447"/>
    </source>
</evidence>
<dbReference type="GO" id="GO:0006935">
    <property type="term" value="P:chemotaxis"/>
    <property type="evidence" value="ECO:0007669"/>
    <property type="project" value="TreeGrafter"/>
</dbReference>
<sequence length="599" mass="62927">MAARARSLTVSQRLLIAFGLVIAIFIAVATSALVTSRSLAEAESWNEHTYQVLDRSNTLLGSMVNMETGARGFLLSGDEKFLEPWTTGTQEFTKTLPDIKALTADNPVQQRRLDDMKARETEFTSVMSGLIQARRDVTAGSKTMRDFIAQFAQGKDKAAMDGFRALQKELDQTESSLLAERKAGVDRMRGINTFVILAGSALAVALAIALGIWVTRSITRQLGGEPDYATGIVRQIAQGNLAVDVEARSGDQSSLLAGMKDMRDQLARVVGQVRQSSDSIATGSTQIATGNADLSQRTEEQASNLQQTAASMEQLTATVKNNGDTARQATQLANSASEVAERGGTVMGQVVSTMGAITDSSRRISDIIGVIDSIAFQTNILALNAAVEAARAGEQGRGFAVVASEVRSLAQRSADAAKEIKALISTSVEKVEAGSQQVEEAGRTMSDIVTQVKRVNDLISEISAATQEQAQGIGQVSDAVSQLDQVTQQNAALVEESAAAADSLRAQAGRLVDAVSQFRLHHDQGLPAPAPTPVAAPRAAATPAAASTLPAAKPAPARVPAAPRAPAVAARRPVPASTKPPAPSLALAGSASEDDWTSF</sequence>
<evidence type="ECO:0000259" key="7">
    <source>
        <dbReference type="PROSITE" id="PS50111"/>
    </source>
</evidence>
<keyword evidence="4" id="KW-0807">Transducer</keyword>
<feature type="region of interest" description="Disordered" evidence="5">
    <location>
        <begin position="523"/>
        <end position="599"/>
    </location>
</feature>
<gene>
    <name evidence="8" type="ordered locus">Acav_0490</name>
</gene>
<evidence type="ECO:0000256" key="4">
    <source>
        <dbReference type="PROSITE-ProRule" id="PRU00284"/>
    </source>
</evidence>
<keyword evidence="6" id="KW-0472">Membrane</keyword>
<evidence type="ECO:0000313" key="9">
    <source>
        <dbReference type="Proteomes" id="UP000002482"/>
    </source>
</evidence>
<comment type="similarity">
    <text evidence="3">Belongs to the methyl-accepting chemotaxis (MCP) protein family.</text>
</comment>
<dbReference type="FunFam" id="1.10.287.950:FF:000001">
    <property type="entry name" value="Methyl-accepting chemotaxis sensory transducer"/>
    <property type="match status" value="1"/>
</dbReference>
<keyword evidence="6" id="KW-1133">Transmembrane helix</keyword>
<dbReference type="GO" id="GO:0004888">
    <property type="term" value="F:transmembrane signaling receptor activity"/>
    <property type="evidence" value="ECO:0007669"/>
    <property type="project" value="TreeGrafter"/>
</dbReference>
<feature type="domain" description="Methyl-accepting transducer" evidence="7">
    <location>
        <begin position="276"/>
        <end position="505"/>
    </location>
</feature>
<protein>
    <submittedName>
        <fullName evidence="8">Methyl-accepting chemotaxis sensory transducer</fullName>
    </submittedName>
</protein>
<reference evidence="8" key="1">
    <citation type="submission" date="2011-02" db="EMBL/GenBank/DDBJ databases">
        <title>Complete sequence of Acidovorax avenae subsp. avenae ATCC 19860.</title>
        <authorList>
            <consortium name="US DOE Joint Genome Institute"/>
            <person name="Lucas S."/>
            <person name="Copeland A."/>
            <person name="Lapidus A."/>
            <person name="Cheng J.-F."/>
            <person name="Goodwin L."/>
            <person name="Pitluck S."/>
            <person name="Chertkov O."/>
            <person name="Held B."/>
            <person name="Detter J.C."/>
            <person name="Han C."/>
            <person name="Tapia R."/>
            <person name="Land M."/>
            <person name="Hauser L."/>
            <person name="Kyrpides N."/>
            <person name="Ivanova N."/>
            <person name="Ovchinnikova G."/>
            <person name="Pagani I."/>
            <person name="Gordon S."/>
            <person name="Woyke T."/>
        </authorList>
    </citation>
    <scope>NUCLEOTIDE SEQUENCE</scope>
    <source>
        <strain evidence="8">ATCC 19860</strain>
    </source>
</reference>
<keyword evidence="6" id="KW-0812">Transmembrane</keyword>
<dbReference type="GO" id="GO:0005886">
    <property type="term" value="C:plasma membrane"/>
    <property type="evidence" value="ECO:0007669"/>
    <property type="project" value="TreeGrafter"/>
</dbReference>
<dbReference type="AlphaFoldDB" id="F0Q5B4"/>
<evidence type="ECO:0000256" key="6">
    <source>
        <dbReference type="SAM" id="Phobius"/>
    </source>
</evidence>
<proteinExistence type="inferred from homology"/>
<dbReference type="SUPFAM" id="SSF58104">
    <property type="entry name" value="Methyl-accepting chemotaxis protein (MCP) signaling domain"/>
    <property type="match status" value="1"/>
</dbReference>
<dbReference type="CDD" id="cd11386">
    <property type="entry name" value="MCP_signal"/>
    <property type="match status" value="1"/>
</dbReference>
<dbReference type="PROSITE" id="PS50111">
    <property type="entry name" value="CHEMOTAXIS_TRANSDUC_2"/>
    <property type="match status" value="1"/>
</dbReference>
<name>F0Q5B4_PARA1</name>
<evidence type="ECO:0000256" key="5">
    <source>
        <dbReference type="SAM" id="MobiDB-lite"/>
    </source>
</evidence>
<keyword evidence="9" id="KW-1185">Reference proteome</keyword>
<dbReference type="InterPro" id="IPR051310">
    <property type="entry name" value="MCP_chemotaxis"/>
</dbReference>
<dbReference type="HOGENOM" id="CLU_000445_107_16_4"/>
<dbReference type="SMART" id="SM00283">
    <property type="entry name" value="MA"/>
    <property type="match status" value="1"/>
</dbReference>